<dbReference type="Proteomes" id="UP000515154">
    <property type="component" value="Linkage group LG16"/>
</dbReference>
<dbReference type="GO" id="GO:0005778">
    <property type="term" value="C:peroxisomal membrane"/>
    <property type="evidence" value="ECO:0007669"/>
    <property type="project" value="TreeGrafter"/>
</dbReference>
<dbReference type="RefSeq" id="XP_029646223.1">
    <property type="nucleotide sequence ID" value="XM_029790363.2"/>
</dbReference>
<evidence type="ECO:0000256" key="4">
    <source>
        <dbReference type="ARBA" id="ARBA00022692"/>
    </source>
</evidence>
<evidence type="ECO:0000256" key="2">
    <source>
        <dbReference type="ARBA" id="ARBA00005084"/>
    </source>
</evidence>
<dbReference type="Gene3D" id="3.30.70.420">
    <property type="entry name" value="Hydroxymethylglutaryl-CoA reductase, class I/II, NAD/NADP-binding domain"/>
    <property type="match status" value="1"/>
</dbReference>
<feature type="transmembrane region" description="Helical" evidence="11">
    <location>
        <begin position="20"/>
        <end position="45"/>
    </location>
</feature>
<keyword evidence="5 11" id="KW-0256">Endoplasmic reticulum</keyword>
<keyword evidence="9 11" id="KW-0472">Membrane</keyword>
<dbReference type="InterPro" id="IPR053958">
    <property type="entry name" value="HMGCR/SNAP/NPC1-like_SSD"/>
</dbReference>
<dbReference type="FunFam" id="3.30.70.420:FF:000001">
    <property type="entry name" value="3-hydroxy-3-methylglutaryl coenzyme A reductase"/>
    <property type="match status" value="1"/>
</dbReference>
<dbReference type="SUPFAM" id="SSF56542">
    <property type="entry name" value="Substrate-binding domain of HMG-CoA reductase"/>
    <property type="match status" value="1"/>
</dbReference>
<proteinExistence type="inferred from homology"/>
<evidence type="ECO:0000259" key="12">
    <source>
        <dbReference type="PROSITE" id="PS50156"/>
    </source>
</evidence>
<dbReference type="NCBIfam" id="TIGR00533">
    <property type="entry name" value="HMG_CoA_R_NADP"/>
    <property type="match status" value="1"/>
</dbReference>
<dbReference type="Gene3D" id="1.10.3270.10">
    <property type="entry name" value="HMGR, N-terminal domain"/>
    <property type="match status" value="1"/>
</dbReference>
<sequence>MVALTRSLNVASVMLKSMFWTYGKFCALHPWEVIIGTLTVTLCFMSMTMYSSEVKICGWNYACSNIDKMQSFSTIGIKIARDVAVMSLYLKFRDLKKIGSHYLLTVSALFALFSSLLFSIAVLNVVKIDHTGFSEAFPCLILLIDLSSASTLACFALGSTSPYEVQDNIAQGMSKLGPAITLDAIVQTLVFGVGTLSGWKQLETISYFACLSVLANYLALMTFYPACLALMLELCHGVIHEQPVSKFQFIMNKDGDEEQKSNPVIQVVKIIMSTGLVFVHVYSRWITDSVKGADTMLYQNIISTSDMNHKIQPEISFWQFYLGRLFTADYVTTLLLIILLGLKYIFFDVNIDTSMGSLLKDKRNKVEISTQTCFESPQSSECVKSLKNSSETEERHQVKKPSEGISALSNKEIIELVKKKHIAGYQLEKVLGDFERGIDVRRGLIDENLTDKSVMEKLPFKNYDYSAVYGACCENVIGYVPVPVGVVGPLFMNSKDYYVPMATTEGCLVASTNRGCTALKKSGGVRSFLLSDGMTRGPVVRFPTAEECMKLKLWLNEKEAFHFVQKKFNETSRFANLTSLQANLAGRYLFIRFVATTGDAMGMNMLSKGVENALRVLQDKFPNMEIMSVSGNYCTDKKCAAINWVNGRGKSVVAEAVIPGKVVREVLKISVPALVDLNIAKNLVGSAMAGTQGGFNAHSANIVTAVYIATGQDPAENVSSSNCITLMEATGDNNSDLYISCTMPSLELGTVGGGTRLQPQAACLKMLGVEGPNETPGKNAATFAQIVCSTVLAGELSLMSALAAGHLVKSHMRHNRAPTETVKCSI</sequence>
<feature type="transmembrane region" description="Helical" evidence="11">
    <location>
        <begin position="102"/>
        <end position="123"/>
    </location>
</feature>
<evidence type="ECO:0000256" key="7">
    <source>
        <dbReference type="ARBA" id="ARBA00022989"/>
    </source>
</evidence>
<comment type="similarity">
    <text evidence="3 11">Belongs to the HMG-CoA reductase family.</text>
</comment>
<dbReference type="PANTHER" id="PTHR10572:SF24">
    <property type="entry name" value="3-HYDROXY-3-METHYLGLUTARYL-COENZYME A REDUCTASE"/>
    <property type="match status" value="1"/>
</dbReference>
<keyword evidence="4 11" id="KW-0812">Transmembrane</keyword>
<feature type="transmembrane region" description="Helical" evidence="11">
    <location>
        <begin position="135"/>
        <end position="158"/>
    </location>
</feature>
<evidence type="ECO:0000256" key="3">
    <source>
        <dbReference type="ARBA" id="ARBA00007661"/>
    </source>
</evidence>
<comment type="subcellular location">
    <subcellularLocation>
        <location evidence="1 11">Endoplasmic reticulum membrane</location>
        <topology evidence="1 11">Multi-pass membrane protein</topology>
    </subcellularLocation>
</comment>
<name>A0A6P7T5R9_9MOLL</name>
<dbReference type="PROSITE" id="PS01192">
    <property type="entry name" value="HMG_COA_REDUCTASE_3"/>
    <property type="match status" value="1"/>
</dbReference>
<keyword evidence="7 11" id="KW-1133">Transmembrane helix</keyword>
<dbReference type="RefSeq" id="XP_036365857.1">
    <property type="nucleotide sequence ID" value="XM_036509964.1"/>
</dbReference>
<evidence type="ECO:0000256" key="5">
    <source>
        <dbReference type="ARBA" id="ARBA00022824"/>
    </source>
</evidence>
<evidence type="ECO:0000313" key="14">
    <source>
        <dbReference type="RefSeq" id="XP_029646223.1"/>
    </source>
</evidence>
<comment type="pathway">
    <text evidence="2 11">Metabolic intermediate biosynthesis; (R)-mevalonate biosynthesis; (R)-mevalonate from acetyl-CoA: step 3/3.</text>
</comment>
<evidence type="ECO:0000313" key="15">
    <source>
        <dbReference type="RefSeq" id="XP_036365857.1"/>
    </source>
</evidence>
<dbReference type="InterPro" id="IPR023076">
    <property type="entry name" value="HMG_CoA_Rdtase_CS"/>
</dbReference>
<feature type="transmembrane region" description="Helical" evidence="11">
    <location>
        <begin position="325"/>
        <end position="347"/>
    </location>
</feature>
<reference evidence="14 15" key="1">
    <citation type="submission" date="2025-08" db="UniProtKB">
        <authorList>
            <consortium name="RefSeq"/>
        </authorList>
    </citation>
    <scope>IDENTIFICATION</scope>
</reference>
<dbReference type="EC" id="1.1.1.34" evidence="11"/>
<dbReference type="SUPFAM" id="SSF55035">
    <property type="entry name" value="NAD-binding domain of HMG-CoA reductase"/>
    <property type="match status" value="1"/>
</dbReference>
<dbReference type="InterPro" id="IPR009023">
    <property type="entry name" value="HMG_CoA_Rdtase_NAD(P)-bd_sf"/>
</dbReference>
<feature type="transmembrane region" description="Helical" evidence="11">
    <location>
        <begin position="205"/>
        <end position="232"/>
    </location>
</feature>
<dbReference type="InterPro" id="IPR023282">
    <property type="entry name" value="HMG_CoA_Rdtase_N"/>
</dbReference>
<dbReference type="Pfam" id="PF00368">
    <property type="entry name" value="HMG-CoA_red"/>
    <property type="match status" value="1"/>
</dbReference>
<dbReference type="GO" id="GO:0008299">
    <property type="term" value="P:isoprenoid biosynthetic process"/>
    <property type="evidence" value="ECO:0007669"/>
    <property type="project" value="InterPro"/>
</dbReference>
<keyword evidence="6 11" id="KW-0521">NADP</keyword>
<dbReference type="InterPro" id="IPR002202">
    <property type="entry name" value="HMG_CoA_Rdtase"/>
</dbReference>
<accession>A0A6P7T5R9</accession>
<evidence type="ECO:0000256" key="10">
    <source>
        <dbReference type="ARBA" id="ARBA00049909"/>
    </source>
</evidence>
<dbReference type="PROSITE" id="PS00318">
    <property type="entry name" value="HMG_COA_REDUCTASE_2"/>
    <property type="match status" value="1"/>
</dbReference>
<feature type="domain" description="SSD" evidence="12">
    <location>
        <begin position="73"/>
        <end position="230"/>
    </location>
</feature>
<evidence type="ECO:0000256" key="8">
    <source>
        <dbReference type="ARBA" id="ARBA00023002"/>
    </source>
</evidence>
<dbReference type="GO" id="GO:0016126">
    <property type="term" value="P:sterol biosynthetic process"/>
    <property type="evidence" value="ECO:0007669"/>
    <property type="project" value="TreeGrafter"/>
</dbReference>
<dbReference type="AlphaFoldDB" id="A0A6P7T5R9"/>
<dbReference type="CDD" id="cd00643">
    <property type="entry name" value="HMG-CoA_reductase_classI"/>
    <property type="match status" value="1"/>
</dbReference>
<keyword evidence="13" id="KW-1185">Reference proteome</keyword>
<protein>
    <recommendedName>
        <fullName evidence="11">3-hydroxy-3-methylglutaryl coenzyme A reductase</fullName>
        <shortName evidence="11">HMG-CoA reductase</shortName>
        <ecNumber evidence="11">1.1.1.34</ecNumber>
    </recommendedName>
</protein>
<dbReference type="Pfam" id="PF12349">
    <property type="entry name" value="Sterol-sensing"/>
    <property type="match status" value="1"/>
</dbReference>
<dbReference type="GO" id="GO:0005789">
    <property type="term" value="C:endoplasmic reticulum membrane"/>
    <property type="evidence" value="ECO:0007669"/>
    <property type="project" value="UniProtKB-SubCell"/>
</dbReference>
<gene>
    <name evidence="14 15" type="primary">LOC115220261</name>
</gene>
<keyword evidence="8 11" id="KW-0560">Oxidoreductase</keyword>
<dbReference type="UniPathway" id="UPA00058">
    <property type="reaction ID" value="UER00103"/>
</dbReference>
<evidence type="ECO:0000313" key="13">
    <source>
        <dbReference type="Proteomes" id="UP000515154"/>
    </source>
</evidence>
<dbReference type="Gene3D" id="3.90.770.10">
    <property type="entry name" value="3-hydroxy-3-methylglutaryl-coenzyme A Reductase, Chain A, domain 2"/>
    <property type="match status" value="1"/>
</dbReference>
<organism evidence="13 14">
    <name type="scientific">Octopus sinensis</name>
    <name type="common">East Asian common octopus</name>
    <dbReference type="NCBI Taxonomy" id="2607531"/>
    <lineage>
        <taxon>Eukaryota</taxon>
        <taxon>Metazoa</taxon>
        <taxon>Spiralia</taxon>
        <taxon>Lophotrochozoa</taxon>
        <taxon>Mollusca</taxon>
        <taxon>Cephalopoda</taxon>
        <taxon>Coleoidea</taxon>
        <taxon>Octopodiformes</taxon>
        <taxon>Octopoda</taxon>
        <taxon>Incirrata</taxon>
        <taxon>Octopodidae</taxon>
        <taxon>Octopus</taxon>
    </lineage>
</organism>
<dbReference type="GO" id="GO:0004420">
    <property type="term" value="F:hydroxymethylglutaryl-CoA reductase (NADPH) activity"/>
    <property type="evidence" value="ECO:0007669"/>
    <property type="project" value="UniProtKB-EC"/>
</dbReference>
<dbReference type="FunFam" id="1.10.3270.10:FF:000001">
    <property type="entry name" value="3-hydroxy-3-methylglutaryl coenzyme A reductase"/>
    <property type="match status" value="1"/>
</dbReference>
<dbReference type="PROSITE" id="PS00066">
    <property type="entry name" value="HMG_COA_REDUCTASE_1"/>
    <property type="match status" value="1"/>
</dbReference>
<dbReference type="InterPro" id="IPR009029">
    <property type="entry name" value="HMG_CoA_Rdtase_sub-bd_dom_sf"/>
</dbReference>
<dbReference type="InterPro" id="IPR004554">
    <property type="entry name" value="HMG_CoA_Rdtase_eu_arc"/>
</dbReference>
<dbReference type="PRINTS" id="PR00071">
    <property type="entry name" value="HMGCOARDTASE"/>
</dbReference>
<dbReference type="PANTHER" id="PTHR10572">
    <property type="entry name" value="3-HYDROXY-3-METHYLGLUTARYL-COENZYME A REDUCTASE"/>
    <property type="match status" value="1"/>
</dbReference>
<evidence type="ECO:0000256" key="11">
    <source>
        <dbReference type="RuleBase" id="RU361219"/>
    </source>
</evidence>
<feature type="transmembrane region" description="Helical" evidence="11">
    <location>
        <begin position="179"/>
        <end position="199"/>
    </location>
</feature>
<dbReference type="InterPro" id="IPR023074">
    <property type="entry name" value="HMG_CoA_Rdtase_cat_sf"/>
</dbReference>
<dbReference type="FunFam" id="3.90.770.10:FF:000001">
    <property type="entry name" value="3-hydroxy-3-methylglutaryl coenzyme A reductase"/>
    <property type="match status" value="1"/>
</dbReference>
<dbReference type="GO" id="GO:0015936">
    <property type="term" value="P:coenzyme A metabolic process"/>
    <property type="evidence" value="ECO:0007669"/>
    <property type="project" value="InterPro"/>
</dbReference>
<dbReference type="InterPro" id="IPR000731">
    <property type="entry name" value="SSD"/>
</dbReference>
<comment type="catalytic activity">
    <reaction evidence="10">
        <text>(R)-mevalonate + 2 NADP(+) + CoA = (3S)-3-hydroxy-3-methylglutaryl-CoA + 2 NADPH + 2 H(+)</text>
        <dbReference type="Rhea" id="RHEA:15989"/>
        <dbReference type="ChEBI" id="CHEBI:15378"/>
        <dbReference type="ChEBI" id="CHEBI:36464"/>
        <dbReference type="ChEBI" id="CHEBI:43074"/>
        <dbReference type="ChEBI" id="CHEBI:57287"/>
        <dbReference type="ChEBI" id="CHEBI:57783"/>
        <dbReference type="ChEBI" id="CHEBI:58349"/>
        <dbReference type="EC" id="1.1.1.34"/>
    </reaction>
    <physiologicalReaction direction="right-to-left" evidence="10">
        <dbReference type="Rhea" id="RHEA:15991"/>
    </physiologicalReaction>
</comment>
<evidence type="ECO:0000256" key="1">
    <source>
        <dbReference type="ARBA" id="ARBA00004477"/>
    </source>
</evidence>
<dbReference type="KEGG" id="osn:115220261"/>
<evidence type="ECO:0000256" key="9">
    <source>
        <dbReference type="ARBA" id="ARBA00023136"/>
    </source>
</evidence>
<evidence type="ECO:0000256" key="6">
    <source>
        <dbReference type="ARBA" id="ARBA00022857"/>
    </source>
</evidence>
<dbReference type="PROSITE" id="PS50065">
    <property type="entry name" value="HMG_COA_REDUCTASE_4"/>
    <property type="match status" value="1"/>
</dbReference>
<dbReference type="PROSITE" id="PS50156">
    <property type="entry name" value="SSD"/>
    <property type="match status" value="1"/>
</dbReference>